<feature type="domain" description="Band 7" evidence="7">
    <location>
        <begin position="105"/>
        <end position="263"/>
    </location>
</feature>
<dbReference type="Gene3D" id="3.30.479.30">
    <property type="entry name" value="Band 7 domain"/>
    <property type="match status" value="1"/>
</dbReference>
<evidence type="ECO:0000256" key="3">
    <source>
        <dbReference type="ARBA" id="ARBA00022692"/>
    </source>
</evidence>
<dbReference type="PANTHER" id="PTHR43327:SF10">
    <property type="entry name" value="STOMATIN-LIKE PROTEIN 2, MITOCHONDRIAL"/>
    <property type="match status" value="1"/>
</dbReference>
<dbReference type="InterPro" id="IPR001107">
    <property type="entry name" value="Band_7"/>
</dbReference>
<keyword evidence="3" id="KW-0812">Transmembrane</keyword>
<gene>
    <name evidence="8" type="ORF">CYMTET_24009</name>
</gene>
<comment type="similarity">
    <text evidence="2">Belongs to the band 7/mec-2 family.</text>
</comment>
<dbReference type="FunFam" id="3.30.479.30:FF:000004">
    <property type="entry name" value="Putative membrane protease family, stomatin"/>
    <property type="match status" value="1"/>
</dbReference>
<dbReference type="InterPro" id="IPR001972">
    <property type="entry name" value="Stomatin_HflK_fam"/>
</dbReference>
<dbReference type="SMART" id="SM00244">
    <property type="entry name" value="PHB"/>
    <property type="match status" value="1"/>
</dbReference>
<dbReference type="CDD" id="cd08829">
    <property type="entry name" value="SPFH_paraslipin"/>
    <property type="match status" value="1"/>
</dbReference>
<dbReference type="GO" id="GO:0005886">
    <property type="term" value="C:plasma membrane"/>
    <property type="evidence" value="ECO:0007669"/>
    <property type="project" value="UniProtKB-ARBA"/>
</dbReference>
<evidence type="ECO:0000313" key="8">
    <source>
        <dbReference type="EMBL" id="KAK3267433.1"/>
    </source>
</evidence>
<dbReference type="InterPro" id="IPR036013">
    <property type="entry name" value="Band_7/SPFH_dom_sf"/>
</dbReference>
<keyword evidence="4" id="KW-1133">Transmembrane helix</keyword>
<keyword evidence="5" id="KW-0472">Membrane</keyword>
<feature type="region of interest" description="Disordered" evidence="6">
    <location>
        <begin position="383"/>
        <end position="402"/>
    </location>
</feature>
<feature type="compositionally biased region" description="Basic residues" evidence="6">
    <location>
        <begin position="30"/>
        <end position="40"/>
    </location>
</feature>
<dbReference type="AlphaFoldDB" id="A0AAE0FX91"/>
<accession>A0AAE0FX91</accession>
<dbReference type="InterPro" id="IPR050710">
    <property type="entry name" value="Band7/mec-2_domain"/>
</dbReference>
<dbReference type="GO" id="GO:0098552">
    <property type="term" value="C:side of membrane"/>
    <property type="evidence" value="ECO:0007669"/>
    <property type="project" value="UniProtKB-ARBA"/>
</dbReference>
<feature type="region of interest" description="Disordered" evidence="6">
    <location>
        <begin position="30"/>
        <end position="51"/>
    </location>
</feature>
<keyword evidence="9" id="KW-1185">Reference proteome</keyword>
<dbReference type="PRINTS" id="PR00721">
    <property type="entry name" value="STOMATIN"/>
</dbReference>
<evidence type="ECO:0000313" key="9">
    <source>
        <dbReference type="Proteomes" id="UP001190700"/>
    </source>
</evidence>
<evidence type="ECO:0000256" key="6">
    <source>
        <dbReference type="SAM" id="MobiDB-lite"/>
    </source>
</evidence>
<dbReference type="PANTHER" id="PTHR43327">
    <property type="entry name" value="STOMATIN-LIKE PROTEIN 2, MITOCHONDRIAL"/>
    <property type="match status" value="1"/>
</dbReference>
<evidence type="ECO:0000256" key="5">
    <source>
        <dbReference type="ARBA" id="ARBA00023136"/>
    </source>
</evidence>
<evidence type="ECO:0000256" key="1">
    <source>
        <dbReference type="ARBA" id="ARBA00004167"/>
    </source>
</evidence>
<proteinExistence type="inferred from homology"/>
<sequence length="402" mass="43213">MLSTLSNFQAKAVAGNPSRGDVRPKALAHAHVMPRRRSITPRHDPLVPTQSSRFGAQRAQLVRSSWQSNRRHTASTSRSAFGGLLQASIEESIPALLLAGVALRNAIVIVGEGDGVLVERLGSFDRQLGSGLHFKIPIVERLAFNDTFREKVLDVAPQQCITADNAPIKADAVVYYKIVDFEMARYKVEELVPALTNLVLTQLRNEVGRLSLDETFSARGRLNSQLLKELDTATGAWGVKVTRVEVRDILPASSISGALEKQMTAERIKRATILESEGFREAALNEAEASGKSAVIEAEARSTAVVFAAEAEKKRRELEAEGLSVAIKSLAGTLGVSTEKAAELYLARDYIEANKEIGQGPGAKVLFMDPSSIPGSVATLGSLLSDDGKSAGPECSESRAGR</sequence>
<evidence type="ECO:0000256" key="2">
    <source>
        <dbReference type="ARBA" id="ARBA00008164"/>
    </source>
</evidence>
<dbReference type="EMBL" id="LGRX02012411">
    <property type="protein sequence ID" value="KAK3267433.1"/>
    <property type="molecule type" value="Genomic_DNA"/>
</dbReference>
<comment type="subcellular location">
    <subcellularLocation>
        <location evidence="1">Membrane</location>
        <topology evidence="1">Single-pass membrane protein</topology>
    </subcellularLocation>
</comment>
<evidence type="ECO:0000256" key="4">
    <source>
        <dbReference type="ARBA" id="ARBA00022989"/>
    </source>
</evidence>
<dbReference type="Proteomes" id="UP001190700">
    <property type="component" value="Unassembled WGS sequence"/>
</dbReference>
<name>A0AAE0FX91_9CHLO</name>
<dbReference type="PROSITE" id="PS01270">
    <property type="entry name" value="BAND_7"/>
    <property type="match status" value="1"/>
</dbReference>
<dbReference type="SUPFAM" id="SSF117892">
    <property type="entry name" value="Band 7/SPFH domain"/>
    <property type="match status" value="1"/>
</dbReference>
<dbReference type="InterPro" id="IPR018080">
    <property type="entry name" value="Band_7/stomatin-like_CS"/>
</dbReference>
<dbReference type="Pfam" id="PF01145">
    <property type="entry name" value="Band_7"/>
    <property type="match status" value="1"/>
</dbReference>
<organism evidence="8 9">
    <name type="scientific">Cymbomonas tetramitiformis</name>
    <dbReference type="NCBI Taxonomy" id="36881"/>
    <lineage>
        <taxon>Eukaryota</taxon>
        <taxon>Viridiplantae</taxon>
        <taxon>Chlorophyta</taxon>
        <taxon>Pyramimonadophyceae</taxon>
        <taxon>Pyramimonadales</taxon>
        <taxon>Pyramimonadaceae</taxon>
        <taxon>Cymbomonas</taxon>
    </lineage>
</organism>
<reference evidence="8 9" key="1">
    <citation type="journal article" date="2015" name="Genome Biol. Evol.">
        <title>Comparative Genomics of a Bacterivorous Green Alga Reveals Evolutionary Causalities and Consequences of Phago-Mixotrophic Mode of Nutrition.</title>
        <authorList>
            <person name="Burns J.A."/>
            <person name="Paasch A."/>
            <person name="Narechania A."/>
            <person name="Kim E."/>
        </authorList>
    </citation>
    <scope>NUCLEOTIDE SEQUENCE [LARGE SCALE GENOMIC DNA]</scope>
    <source>
        <strain evidence="8 9">PLY_AMNH</strain>
    </source>
</reference>
<evidence type="ECO:0000259" key="7">
    <source>
        <dbReference type="SMART" id="SM00244"/>
    </source>
</evidence>
<comment type="caution">
    <text evidence="8">The sequence shown here is derived from an EMBL/GenBank/DDBJ whole genome shotgun (WGS) entry which is preliminary data.</text>
</comment>
<protein>
    <recommendedName>
        <fullName evidence="7">Band 7 domain-containing protein</fullName>
    </recommendedName>
</protein>